<dbReference type="InterPro" id="IPR004027">
    <property type="entry name" value="SEC_C_motif"/>
</dbReference>
<name>A0A1D1YKE9_9ARAE</name>
<reference evidence="2" key="1">
    <citation type="submission" date="2015-07" db="EMBL/GenBank/DDBJ databases">
        <title>Transcriptome Assembly of Anthurium amnicola.</title>
        <authorList>
            <person name="Suzuki J."/>
        </authorList>
    </citation>
    <scope>NUCLEOTIDE SEQUENCE</scope>
</reference>
<dbReference type="PANTHER" id="PTHR36750">
    <property type="entry name" value="SEC-C MOTIF PROTEIN"/>
    <property type="match status" value="1"/>
</dbReference>
<gene>
    <name evidence="2" type="primary">secA_50</name>
    <name evidence="2" type="ORF">g.34364</name>
</gene>
<dbReference type="SUPFAM" id="SSF103642">
    <property type="entry name" value="Sec-C motif"/>
    <property type="match status" value="1"/>
</dbReference>
<sequence length="239" mass="25787">MGFRRFPLPTRSSFHQLHLSSAAAAATPSSSSAASSASPSPYPRPQLVRSISSTSCRSEGAGWFDKIKGVFTGKKGPDSSKQAFSLIDFANQMDTARKLGSLKQFVVGRCSETTIAVEFEKQAAILQYLGSIDPTGENLQVKQKQDAAKHCNCTITEVENVLSKYLWAKGAQKKIEKLKEEGKPMPNSFSEVKKLMGSTPLDLARSNLANSGQLGRNAPCPCGSNKKYKRCCGKGKFAA</sequence>
<organism evidence="2">
    <name type="scientific">Anthurium amnicola</name>
    <dbReference type="NCBI Taxonomy" id="1678845"/>
    <lineage>
        <taxon>Eukaryota</taxon>
        <taxon>Viridiplantae</taxon>
        <taxon>Streptophyta</taxon>
        <taxon>Embryophyta</taxon>
        <taxon>Tracheophyta</taxon>
        <taxon>Spermatophyta</taxon>
        <taxon>Magnoliopsida</taxon>
        <taxon>Liliopsida</taxon>
        <taxon>Araceae</taxon>
        <taxon>Pothoideae</taxon>
        <taxon>Potheae</taxon>
        <taxon>Anthurium</taxon>
    </lineage>
</organism>
<dbReference type="EMBL" id="GDJX01012840">
    <property type="protein sequence ID" value="JAT55096.1"/>
    <property type="molecule type" value="Transcribed_RNA"/>
</dbReference>
<dbReference type="AlphaFoldDB" id="A0A1D1YKE9"/>
<protein>
    <submittedName>
        <fullName evidence="2">Protein translocase subunit SecA</fullName>
    </submittedName>
</protein>
<dbReference type="Gene3D" id="3.10.450.50">
    <property type="match status" value="1"/>
</dbReference>
<accession>A0A1D1YKE9</accession>
<feature type="compositionally biased region" description="Low complexity" evidence="1">
    <location>
        <begin position="28"/>
        <end position="39"/>
    </location>
</feature>
<dbReference type="Pfam" id="PF02810">
    <property type="entry name" value="SEC-C"/>
    <property type="match status" value="1"/>
</dbReference>
<dbReference type="PANTHER" id="PTHR36750:SF1">
    <property type="entry name" value="SEC-C MOTIF PROTEIN"/>
    <property type="match status" value="1"/>
</dbReference>
<evidence type="ECO:0000256" key="1">
    <source>
        <dbReference type="SAM" id="MobiDB-lite"/>
    </source>
</evidence>
<feature type="region of interest" description="Disordered" evidence="1">
    <location>
        <begin position="28"/>
        <end position="48"/>
    </location>
</feature>
<evidence type="ECO:0000313" key="2">
    <source>
        <dbReference type="EMBL" id="JAT55096.1"/>
    </source>
</evidence>
<proteinExistence type="predicted"/>